<evidence type="ECO:0000313" key="3">
    <source>
        <dbReference type="Proteomes" id="UP000054653"/>
    </source>
</evidence>
<proteinExistence type="predicted"/>
<keyword evidence="3" id="KW-1185">Reference proteome</keyword>
<evidence type="ECO:0000313" key="2">
    <source>
        <dbReference type="EMBL" id="KRY54474.1"/>
    </source>
</evidence>
<dbReference type="OrthoDB" id="5920468at2759"/>
<organism evidence="2 3">
    <name type="scientific">Trichinella britovi</name>
    <name type="common">Parasitic roundworm</name>
    <dbReference type="NCBI Taxonomy" id="45882"/>
    <lineage>
        <taxon>Eukaryota</taxon>
        <taxon>Metazoa</taxon>
        <taxon>Ecdysozoa</taxon>
        <taxon>Nematoda</taxon>
        <taxon>Enoplea</taxon>
        <taxon>Dorylaimia</taxon>
        <taxon>Trichinellida</taxon>
        <taxon>Trichinellidae</taxon>
        <taxon>Trichinella</taxon>
    </lineage>
</organism>
<protein>
    <submittedName>
        <fullName evidence="2">Uncharacterized protein</fullName>
    </submittedName>
</protein>
<dbReference type="EMBL" id="JYDI01000069">
    <property type="protein sequence ID" value="KRY54474.1"/>
    <property type="molecule type" value="Genomic_DNA"/>
</dbReference>
<name>A0A0V1CYY0_TRIBR</name>
<evidence type="ECO:0000256" key="1">
    <source>
        <dbReference type="SAM" id="Phobius"/>
    </source>
</evidence>
<accession>A0A0V1CYY0</accession>
<feature type="transmembrane region" description="Helical" evidence="1">
    <location>
        <begin position="100"/>
        <end position="128"/>
    </location>
</feature>
<reference evidence="2 3" key="1">
    <citation type="submission" date="2015-01" db="EMBL/GenBank/DDBJ databases">
        <title>Evolution of Trichinella species and genotypes.</title>
        <authorList>
            <person name="Korhonen P.K."/>
            <person name="Edoardo P."/>
            <person name="Giuseppe L.R."/>
            <person name="Gasser R.B."/>
        </authorList>
    </citation>
    <scope>NUCLEOTIDE SEQUENCE [LARGE SCALE GENOMIC DNA]</scope>
    <source>
        <strain evidence="2">ISS120</strain>
    </source>
</reference>
<dbReference type="Proteomes" id="UP000054653">
    <property type="component" value="Unassembled WGS sequence"/>
</dbReference>
<sequence>MLFPLPQQMTTAADLDHAKRIIRLPIGSAQRRKKRSDTAAKAKTLLFREGKPCSHQLFRVSCIVFIQNMMRVAVIVPGSVGRVDISSGRRMDNGALLTNVRAAFLFLFFFIGHGFQLPWCCSVAWCFYPTKGKWKARQFGAGRVCESVKAKPSASSSKCIAVEFGQVRPRAWADQLGAWSGYLFRTMSRPLAISSLMVCLLIIQATDPNPLRRQGQRRLLYRIYFGTSFFSHSFSHWHCRGRFHKRFPIEQDDYYVSVDTSR</sequence>
<dbReference type="AlphaFoldDB" id="A0A0V1CYY0"/>
<comment type="caution">
    <text evidence="2">The sequence shown here is derived from an EMBL/GenBank/DDBJ whole genome shotgun (WGS) entry which is preliminary data.</text>
</comment>
<keyword evidence="1" id="KW-1133">Transmembrane helix</keyword>
<keyword evidence="1" id="KW-0812">Transmembrane</keyword>
<gene>
    <name evidence="2" type="ORF">T03_10322</name>
</gene>
<keyword evidence="1" id="KW-0472">Membrane</keyword>